<dbReference type="InterPro" id="IPR005263">
    <property type="entry name" value="DapA"/>
</dbReference>
<feature type="binding site" evidence="12 15">
    <location>
        <position position="208"/>
    </location>
    <ligand>
        <name>pyruvate</name>
        <dbReference type="ChEBI" id="CHEBI:15361"/>
    </ligand>
</feature>
<dbReference type="RefSeq" id="WP_181549449.1">
    <property type="nucleotide sequence ID" value="NZ_JACDUS010000001.1"/>
</dbReference>
<evidence type="ECO:0000256" key="13">
    <source>
        <dbReference type="PIRNR" id="PIRNR001365"/>
    </source>
</evidence>
<comment type="caution">
    <text evidence="12">Was originally thought to be a dihydrodipicolinate synthase (DHDPS), catalyzing the condensation of (S)-aspartate-beta-semialdehyde [(S)-ASA] and pyruvate to dihydrodipicolinate (DHDP). However, it was shown in E.coli that the product of the enzymatic reaction is not dihydrodipicolinate but in fact (4S)-4-hydroxy-2,3,4,5-tetrahydro-(2S)-dipicolinic acid (HTPA), and that the consecutive dehydration reaction leading to DHDP is not spontaneous but catalyzed by DapB.</text>
</comment>
<evidence type="ECO:0000256" key="9">
    <source>
        <dbReference type="ARBA" id="ARBA00023239"/>
    </source>
</evidence>
<dbReference type="InterPro" id="IPR020624">
    <property type="entry name" value="Schiff_base-form_aldolases_CS"/>
</dbReference>
<comment type="subcellular location">
    <subcellularLocation>
        <location evidence="12">Cytoplasm</location>
    </subcellularLocation>
</comment>
<comment type="pathway">
    <text evidence="2 12">Amino-acid biosynthesis; L-lysine biosynthesis via DAP pathway; (S)-tetrahydrodipicolinate from L-aspartate: step 3/4.</text>
</comment>
<dbReference type="PANTHER" id="PTHR12128:SF66">
    <property type="entry name" value="4-HYDROXY-2-OXOGLUTARATE ALDOLASE, MITOCHONDRIAL"/>
    <property type="match status" value="1"/>
</dbReference>
<dbReference type="HAMAP" id="MF_00418">
    <property type="entry name" value="DapA"/>
    <property type="match status" value="1"/>
</dbReference>
<keyword evidence="9 12" id="KW-0456">Lyase</keyword>
<evidence type="ECO:0000256" key="4">
    <source>
        <dbReference type="ARBA" id="ARBA00012086"/>
    </source>
</evidence>
<dbReference type="Gene3D" id="3.20.20.70">
    <property type="entry name" value="Aldolase class I"/>
    <property type="match status" value="1"/>
</dbReference>
<feature type="binding site" evidence="12 15">
    <location>
        <position position="44"/>
    </location>
    <ligand>
        <name>pyruvate</name>
        <dbReference type="ChEBI" id="CHEBI:15361"/>
    </ligand>
</feature>
<protein>
    <recommendedName>
        <fullName evidence="4 12">4-hydroxy-tetrahydrodipicolinate synthase</fullName>
        <shortName evidence="12">HTPA synthase</shortName>
        <ecNumber evidence="4 12">4.3.3.7</ecNumber>
    </recommendedName>
</protein>
<dbReference type="PANTHER" id="PTHR12128">
    <property type="entry name" value="DIHYDRODIPICOLINATE SYNTHASE"/>
    <property type="match status" value="1"/>
</dbReference>
<dbReference type="SUPFAM" id="SSF51569">
    <property type="entry name" value="Aldolase"/>
    <property type="match status" value="1"/>
</dbReference>
<comment type="similarity">
    <text evidence="3 12 13">Belongs to the DapA family.</text>
</comment>
<evidence type="ECO:0000256" key="8">
    <source>
        <dbReference type="ARBA" id="ARBA00023154"/>
    </source>
</evidence>
<dbReference type="Proteomes" id="UP000525298">
    <property type="component" value="Unassembled WGS sequence"/>
</dbReference>
<keyword evidence="6 12" id="KW-0028">Amino-acid biosynthesis</keyword>
<feature type="site" description="Part of a proton relay during catalysis" evidence="12">
    <location>
        <position position="106"/>
    </location>
</feature>
<evidence type="ECO:0000256" key="14">
    <source>
        <dbReference type="PIRSR" id="PIRSR001365-1"/>
    </source>
</evidence>
<dbReference type="GO" id="GO:0019877">
    <property type="term" value="P:diaminopimelate biosynthetic process"/>
    <property type="evidence" value="ECO:0007669"/>
    <property type="project" value="UniProtKB-UniRule"/>
</dbReference>
<evidence type="ECO:0000256" key="3">
    <source>
        <dbReference type="ARBA" id="ARBA00007592"/>
    </source>
</evidence>
<name>A0A7W0C5T4_9BACT</name>
<comment type="catalytic activity">
    <reaction evidence="11 12">
        <text>L-aspartate 4-semialdehyde + pyruvate = (2S,4S)-4-hydroxy-2,3,4,5-tetrahydrodipicolinate + H2O + H(+)</text>
        <dbReference type="Rhea" id="RHEA:34171"/>
        <dbReference type="ChEBI" id="CHEBI:15361"/>
        <dbReference type="ChEBI" id="CHEBI:15377"/>
        <dbReference type="ChEBI" id="CHEBI:15378"/>
        <dbReference type="ChEBI" id="CHEBI:67139"/>
        <dbReference type="ChEBI" id="CHEBI:537519"/>
        <dbReference type="EC" id="4.3.3.7"/>
    </reaction>
</comment>
<dbReference type="UniPathway" id="UPA00034">
    <property type="reaction ID" value="UER00017"/>
</dbReference>
<keyword evidence="10 12" id="KW-0704">Schiff base</keyword>
<proteinExistence type="inferred from homology"/>
<dbReference type="InterPro" id="IPR002220">
    <property type="entry name" value="DapA-like"/>
</dbReference>
<evidence type="ECO:0000256" key="7">
    <source>
        <dbReference type="ARBA" id="ARBA00022915"/>
    </source>
</evidence>
<sequence length="344" mass="37178">MQPGCYTALITPFKNNEIDEAGLEKLVSFQLANGITGLLAVGTTGESPTLNWNEHISVIERIAAKTRDRCICIAGTGSNNTAETLEATKHAVKSGCEAVLLVDPYYNGPSSLEIRREYVAPVAAAYPDTTIIPYIIPGRTGAQMFAEDLAILYKEHPNVSCVKEATGSLENMRRTRQCCGDTYLILSGDDGITHDMMADKTIAGDGAISVMSNIAPGPVTEMISSLLAGDTEAAKIQFDALKPLFDLVSVKTTEKTPHGEVVCRSRNPVPVKTLMQILGMPAGPCRRPLGKMTRAGMDRVLAAARRVHTENPHILRPAAEFFGVDIDQRLNDPGILAELTYETY</sequence>
<dbReference type="Pfam" id="PF00701">
    <property type="entry name" value="DHDPS"/>
    <property type="match status" value="1"/>
</dbReference>
<gene>
    <name evidence="12" type="primary">dapA</name>
    <name evidence="16" type="ORF">HNR65_000055</name>
</gene>
<feature type="active site" description="Schiff-base intermediate with substrate" evidence="12 14">
    <location>
        <position position="163"/>
    </location>
</feature>
<feature type="active site" description="Proton donor/acceptor" evidence="12 14">
    <location>
        <position position="134"/>
    </location>
</feature>
<dbReference type="SMART" id="SM01130">
    <property type="entry name" value="DHDPS"/>
    <property type="match status" value="1"/>
</dbReference>
<dbReference type="GO" id="GO:0009089">
    <property type="term" value="P:lysine biosynthetic process via diaminopimelate"/>
    <property type="evidence" value="ECO:0007669"/>
    <property type="project" value="UniProtKB-UniRule"/>
</dbReference>
<reference evidence="16 17" key="1">
    <citation type="submission" date="2020-07" db="EMBL/GenBank/DDBJ databases">
        <title>Genomic Encyclopedia of Type Strains, Phase IV (KMG-IV): sequencing the most valuable type-strain genomes for metagenomic binning, comparative biology and taxonomic classification.</title>
        <authorList>
            <person name="Goeker M."/>
        </authorList>
    </citation>
    <scope>NUCLEOTIDE SEQUENCE [LARGE SCALE GENOMIC DNA]</scope>
    <source>
        <strain evidence="16 17">DSM 17721</strain>
    </source>
</reference>
<evidence type="ECO:0000256" key="2">
    <source>
        <dbReference type="ARBA" id="ARBA00005120"/>
    </source>
</evidence>
<dbReference type="AlphaFoldDB" id="A0A7W0C5T4"/>
<comment type="caution">
    <text evidence="16">The sequence shown here is derived from an EMBL/GenBank/DDBJ whole genome shotgun (WGS) entry which is preliminary data.</text>
</comment>
<dbReference type="EMBL" id="JACDUS010000001">
    <property type="protein sequence ID" value="MBA2879748.1"/>
    <property type="molecule type" value="Genomic_DNA"/>
</dbReference>
<evidence type="ECO:0000256" key="11">
    <source>
        <dbReference type="ARBA" id="ARBA00047836"/>
    </source>
</evidence>
<evidence type="ECO:0000256" key="10">
    <source>
        <dbReference type="ARBA" id="ARBA00023270"/>
    </source>
</evidence>
<dbReference type="PRINTS" id="PR00146">
    <property type="entry name" value="DHPICSNTHASE"/>
</dbReference>
<dbReference type="EC" id="4.3.3.7" evidence="4 12"/>
<evidence type="ECO:0000313" key="17">
    <source>
        <dbReference type="Proteomes" id="UP000525298"/>
    </source>
</evidence>
<comment type="function">
    <text evidence="1 12">Catalyzes the condensation of (S)-aspartate-beta-semialdehyde [(S)-ASA] and pyruvate to 4-hydroxy-tetrahydrodipicolinate (HTPA).</text>
</comment>
<dbReference type="InterPro" id="IPR013785">
    <property type="entry name" value="Aldolase_TIM"/>
</dbReference>
<dbReference type="GO" id="GO:0008840">
    <property type="term" value="F:4-hydroxy-tetrahydrodipicolinate synthase activity"/>
    <property type="evidence" value="ECO:0007669"/>
    <property type="project" value="UniProtKB-UniRule"/>
</dbReference>
<keyword evidence="5 12" id="KW-0963">Cytoplasm</keyword>
<evidence type="ECO:0000256" key="15">
    <source>
        <dbReference type="PIRSR" id="PIRSR001365-2"/>
    </source>
</evidence>
<dbReference type="GO" id="GO:0005737">
    <property type="term" value="C:cytoplasm"/>
    <property type="evidence" value="ECO:0007669"/>
    <property type="project" value="UniProtKB-SubCell"/>
</dbReference>
<evidence type="ECO:0000256" key="1">
    <source>
        <dbReference type="ARBA" id="ARBA00003294"/>
    </source>
</evidence>
<keyword evidence="8 12" id="KW-0457">Lysine biosynthesis</keyword>
<keyword evidence="17" id="KW-1185">Reference proteome</keyword>
<dbReference type="CDD" id="cd00950">
    <property type="entry name" value="DHDPS"/>
    <property type="match status" value="1"/>
</dbReference>
<comment type="subunit">
    <text evidence="12">Homotetramer; dimer of dimers.</text>
</comment>
<evidence type="ECO:0000256" key="12">
    <source>
        <dbReference type="HAMAP-Rule" id="MF_00418"/>
    </source>
</evidence>
<dbReference type="PIRSF" id="PIRSF001365">
    <property type="entry name" value="DHDPS"/>
    <property type="match status" value="1"/>
</dbReference>
<dbReference type="PROSITE" id="PS00665">
    <property type="entry name" value="DHDPS_1"/>
    <property type="match status" value="1"/>
</dbReference>
<keyword evidence="7 12" id="KW-0220">Diaminopimelate biosynthesis</keyword>
<evidence type="ECO:0000256" key="5">
    <source>
        <dbReference type="ARBA" id="ARBA00022490"/>
    </source>
</evidence>
<evidence type="ECO:0000313" key="16">
    <source>
        <dbReference type="EMBL" id="MBA2879748.1"/>
    </source>
</evidence>
<feature type="site" description="Part of a proton relay during catalysis" evidence="12">
    <location>
        <position position="43"/>
    </location>
</feature>
<organism evidence="16 17">
    <name type="scientific">Desulfosalsimonas propionicica</name>
    <dbReference type="NCBI Taxonomy" id="332175"/>
    <lineage>
        <taxon>Bacteria</taxon>
        <taxon>Pseudomonadati</taxon>
        <taxon>Thermodesulfobacteriota</taxon>
        <taxon>Desulfobacteria</taxon>
        <taxon>Desulfobacterales</taxon>
        <taxon>Desulfosalsimonadaceae</taxon>
        <taxon>Desulfosalsimonas</taxon>
    </lineage>
</organism>
<accession>A0A7W0C5T4</accession>
<dbReference type="NCBIfam" id="TIGR00674">
    <property type="entry name" value="dapA"/>
    <property type="match status" value="1"/>
</dbReference>
<evidence type="ECO:0000256" key="6">
    <source>
        <dbReference type="ARBA" id="ARBA00022605"/>
    </source>
</evidence>